<reference evidence="1" key="1">
    <citation type="submission" date="2022-06" db="EMBL/GenBank/DDBJ databases">
        <title>Dynamics of rice microbiomes reveals core vertical transmitted seed endophytes.</title>
        <authorList>
            <person name="Liao K."/>
            <person name="Zhang X."/>
        </authorList>
    </citation>
    <scope>NUCLEOTIDE SEQUENCE</scope>
    <source>
        <strain evidence="1">JT1-17</strain>
    </source>
</reference>
<comment type="caution">
    <text evidence="1">The sequence shown here is derived from an EMBL/GenBank/DDBJ whole genome shotgun (WGS) entry which is preliminary data.</text>
</comment>
<accession>A0AAJ1D347</accession>
<sequence length="81" mass="8846">MSSKICFSVPLIGMLPRRKKADHNPVTITVRVKPADIPSTFRPDKALTGGKNQAIALVMPETADIDFEPERPVITGREAGF</sequence>
<dbReference type="Proteomes" id="UP001208888">
    <property type="component" value="Unassembled WGS sequence"/>
</dbReference>
<gene>
    <name evidence="1" type="ORF">NB703_003579</name>
</gene>
<protein>
    <submittedName>
        <fullName evidence="1">Uncharacterized protein</fullName>
    </submittedName>
</protein>
<dbReference type="EMBL" id="JANFVX010000015">
    <property type="protein sequence ID" value="MCW0345486.1"/>
    <property type="molecule type" value="Genomic_DNA"/>
</dbReference>
<evidence type="ECO:0000313" key="1">
    <source>
        <dbReference type="EMBL" id="MCW0345486.1"/>
    </source>
</evidence>
<proteinExistence type="predicted"/>
<dbReference type="AlphaFoldDB" id="A0AAJ1D347"/>
<evidence type="ECO:0000313" key="2">
    <source>
        <dbReference type="Proteomes" id="UP001208888"/>
    </source>
</evidence>
<organism evidence="1 2">
    <name type="scientific">Pantoea ananas</name>
    <name type="common">Erwinia uredovora</name>
    <dbReference type="NCBI Taxonomy" id="553"/>
    <lineage>
        <taxon>Bacteria</taxon>
        <taxon>Pseudomonadati</taxon>
        <taxon>Pseudomonadota</taxon>
        <taxon>Gammaproteobacteria</taxon>
        <taxon>Enterobacterales</taxon>
        <taxon>Erwiniaceae</taxon>
        <taxon>Pantoea</taxon>
    </lineage>
</organism>
<name>A0AAJ1D347_PANAN</name>